<keyword evidence="9" id="KW-0472">Membrane</keyword>
<evidence type="ECO:0000256" key="1">
    <source>
        <dbReference type="ARBA" id="ARBA00004141"/>
    </source>
</evidence>
<name>A0A182FFT8_ANOAL</name>
<comment type="subcellular location">
    <subcellularLocation>
        <location evidence="1">Membrane</location>
        <topology evidence="1">Multi-pass membrane protein</topology>
    </subcellularLocation>
</comment>
<evidence type="ECO:0000313" key="13">
    <source>
        <dbReference type="EnsemblMetazoa" id="AALB005380-PA"/>
    </source>
</evidence>
<dbReference type="PANTHER" id="PTHR11690">
    <property type="entry name" value="AMILORIDE-SENSITIVE SODIUM CHANNEL-RELATED"/>
    <property type="match status" value="1"/>
</dbReference>
<keyword evidence="5 12" id="KW-0812">Transmembrane</keyword>
<keyword evidence="8 12" id="KW-0406">Ion transport</keyword>
<evidence type="ECO:0000256" key="10">
    <source>
        <dbReference type="ARBA" id="ARBA00023201"/>
    </source>
</evidence>
<dbReference type="VEuPathDB" id="VectorBase:AALB005380"/>
<keyword evidence="14" id="KW-1185">Reference proteome</keyword>
<dbReference type="InterPro" id="IPR001873">
    <property type="entry name" value="ENaC"/>
</dbReference>
<dbReference type="Pfam" id="PF00858">
    <property type="entry name" value="ASC"/>
    <property type="match status" value="1"/>
</dbReference>
<dbReference type="PANTHER" id="PTHR11690:SF285">
    <property type="entry name" value="PICKPOCKET 3"/>
    <property type="match status" value="1"/>
</dbReference>
<evidence type="ECO:0000313" key="14">
    <source>
        <dbReference type="Proteomes" id="UP000069272"/>
    </source>
</evidence>
<dbReference type="Proteomes" id="UP000069272">
    <property type="component" value="Chromosome 3L"/>
</dbReference>
<sequence length="540" mass="61398">MTPVARYRAALKFFDPGEPPRILPRRRGMVVRQATGAPASFNEKLLAALNLPGLQYVFDRQLHLLERVTWTVVILAAIGGTIQFGRIQYARYTSNPTVIQMDKNYRDWVGIMPGLTYCFHDRIDWHRARQFLERHQLLTPRVIGGRPAGNESTGNTPLSPYLTEFVQTLVEVTATSFGNLSRFINDTPLVTGVDVLELISWVCRPEGTRTGNSPDCGEIFLFDSICFLAFSAFKKVHPQHDIAINSFEPEHANLPVQQIVTENGICYALNVAPAYLQSSNYTRDNLQTSNKDALAKKPPITCEFSRYHCYMKLDTYRSTMSYTVHSPYEVATNDQLYTAVDESDELVAIYTLLETVSTERLKELSVEQRKCYFYDESYNQLPFYSRNLCLMSCRAARAVALCRCRPHFYPFAEGPQCSVLGLYCLQQNPEWHNNVDCRCRKTCNDVGYFVTSQSKTQWTAEGGIPFTHKASLRWEILQPKTRLRRVVIFSYEDLLVSLGGAVALFIGKNALAISKIVDFIAIELYAWASRAVDALRSKRK</sequence>
<keyword evidence="10 12" id="KW-0739">Sodium transport</keyword>
<dbReference type="GO" id="GO:0005886">
    <property type="term" value="C:plasma membrane"/>
    <property type="evidence" value="ECO:0007669"/>
    <property type="project" value="TreeGrafter"/>
</dbReference>
<evidence type="ECO:0000256" key="2">
    <source>
        <dbReference type="ARBA" id="ARBA00007193"/>
    </source>
</evidence>
<organism evidence="13 14">
    <name type="scientific">Anopheles albimanus</name>
    <name type="common">New world malaria mosquito</name>
    <dbReference type="NCBI Taxonomy" id="7167"/>
    <lineage>
        <taxon>Eukaryota</taxon>
        <taxon>Metazoa</taxon>
        <taxon>Ecdysozoa</taxon>
        <taxon>Arthropoda</taxon>
        <taxon>Hexapoda</taxon>
        <taxon>Insecta</taxon>
        <taxon>Pterygota</taxon>
        <taxon>Neoptera</taxon>
        <taxon>Endopterygota</taxon>
        <taxon>Diptera</taxon>
        <taxon>Nematocera</taxon>
        <taxon>Culicoidea</taxon>
        <taxon>Culicidae</taxon>
        <taxon>Anophelinae</taxon>
        <taxon>Anopheles</taxon>
    </lineage>
</organism>
<dbReference type="AlphaFoldDB" id="A0A182FFT8"/>
<keyword evidence="6" id="KW-1133">Transmembrane helix</keyword>
<protein>
    <submittedName>
        <fullName evidence="13">Uncharacterized protein</fullName>
    </submittedName>
</protein>
<reference evidence="13" key="2">
    <citation type="submission" date="2022-08" db="UniProtKB">
        <authorList>
            <consortium name="EnsemblMetazoa"/>
        </authorList>
    </citation>
    <scope>IDENTIFICATION</scope>
    <source>
        <strain evidence="13">STECLA/ALBI9_A</strain>
    </source>
</reference>
<evidence type="ECO:0000256" key="6">
    <source>
        <dbReference type="ARBA" id="ARBA00022989"/>
    </source>
</evidence>
<keyword evidence="7" id="KW-0915">Sodium</keyword>
<dbReference type="GO" id="GO:0015280">
    <property type="term" value="F:ligand-gated sodium channel activity"/>
    <property type="evidence" value="ECO:0007669"/>
    <property type="project" value="TreeGrafter"/>
</dbReference>
<evidence type="ECO:0000256" key="3">
    <source>
        <dbReference type="ARBA" id="ARBA00022448"/>
    </source>
</evidence>
<dbReference type="EnsemblMetazoa" id="AALB005380-RA">
    <property type="protein sequence ID" value="AALB005380-PA"/>
    <property type="gene ID" value="AALB005380"/>
</dbReference>
<reference evidence="13 14" key="1">
    <citation type="journal article" date="2017" name="G3 (Bethesda)">
        <title>The Physical Genome Mapping of Anopheles albimanus Corrected Scaffold Misassemblies and Identified Interarm Rearrangements in Genus Anopheles.</title>
        <authorList>
            <person name="Artemov G.N."/>
            <person name="Peery A.N."/>
            <person name="Jiang X."/>
            <person name="Tu Z."/>
            <person name="Stegniy V.N."/>
            <person name="Sharakhova M.V."/>
            <person name="Sharakhov I.V."/>
        </authorList>
    </citation>
    <scope>NUCLEOTIDE SEQUENCE [LARGE SCALE GENOMIC DNA]</scope>
    <source>
        <strain evidence="13 14">ALBI9_A</strain>
    </source>
</reference>
<proteinExistence type="inferred from homology"/>
<keyword evidence="3 12" id="KW-0813">Transport</keyword>
<accession>A0A182FFT8</accession>
<evidence type="ECO:0000256" key="9">
    <source>
        <dbReference type="ARBA" id="ARBA00023136"/>
    </source>
</evidence>
<keyword evidence="4 12" id="KW-0894">Sodium channel</keyword>
<dbReference type="VEuPathDB" id="VectorBase:AALB20_033263"/>
<evidence type="ECO:0000256" key="5">
    <source>
        <dbReference type="ARBA" id="ARBA00022692"/>
    </source>
</evidence>
<evidence type="ECO:0000256" key="8">
    <source>
        <dbReference type="ARBA" id="ARBA00023065"/>
    </source>
</evidence>
<comment type="similarity">
    <text evidence="2 12">Belongs to the amiloride-sensitive sodium channel (TC 1.A.6) family.</text>
</comment>
<keyword evidence="11 12" id="KW-0407">Ion channel</keyword>
<dbReference type="STRING" id="7167.A0A182FFT8"/>
<evidence type="ECO:0000256" key="4">
    <source>
        <dbReference type="ARBA" id="ARBA00022461"/>
    </source>
</evidence>
<evidence type="ECO:0000256" key="7">
    <source>
        <dbReference type="ARBA" id="ARBA00023053"/>
    </source>
</evidence>
<evidence type="ECO:0000256" key="11">
    <source>
        <dbReference type="ARBA" id="ARBA00023303"/>
    </source>
</evidence>
<evidence type="ECO:0000256" key="12">
    <source>
        <dbReference type="RuleBase" id="RU000679"/>
    </source>
</evidence>